<evidence type="ECO:0000256" key="1">
    <source>
        <dbReference type="ARBA" id="ARBA00022723"/>
    </source>
</evidence>
<dbReference type="InterPro" id="IPR001138">
    <property type="entry name" value="Zn2Cys6_DnaBD"/>
</dbReference>
<keyword evidence="8" id="KW-1185">Reference proteome</keyword>
<feature type="domain" description="Zn(2)-C6 fungal-type" evidence="6">
    <location>
        <begin position="28"/>
        <end position="59"/>
    </location>
</feature>
<gene>
    <name evidence="7" type="ORF">FE257_009319</name>
</gene>
<dbReference type="CDD" id="cd00067">
    <property type="entry name" value="GAL4"/>
    <property type="match status" value="1"/>
</dbReference>
<keyword evidence="1" id="KW-0479">Metal-binding</keyword>
<dbReference type="SMART" id="SM00066">
    <property type="entry name" value="GAL4"/>
    <property type="match status" value="1"/>
</dbReference>
<dbReference type="Proteomes" id="UP001194746">
    <property type="component" value="Unassembled WGS sequence"/>
</dbReference>
<accession>A0AAD4CK63</accession>
<sequence length="696" mass="78194">MPENLKKASSKRFRPKVPLEHRKRIVKACTSCRLHKRRCVFVSPDRCRNCAKTNSNCVFESEQNTPSTGASHRAGRRIDHEDVSARFNHLYPEIDLQPHHTAQLMDLLMESNRLSNAEVTPTGENKQFKTTLADSAARNHEGGDAIAHQDFLVSATEAVSQTERPDFSLENSPFYPSNEYTEYEDILIQRVIKNFPSQAEAEPLISTFFFYAEANWYYLDEITFRSQLSALYNTGLTTPVANVEFVCLALTVLAMGSQFAHLYQDSPSSNVDGVNGEQTEIPGCRLFQHAQHLIPRMITRPSLEGVLSCLLAALYILPIQNTNVCYTYLGLALRIAICLGLHRKSPSTSLSRVSELRNRVFWTTYAIKRRVAISLGYPETLQYKEINCPFPQRQTDLDPPGLFRAERLVAYTKLTLLLNEAIESRVLDRSATEKIQNELLAWQRELPSELQTLDGAPVRLNAHLQLHYCMVWTYISRAALIRRVRAFLHNRERGNSDGGPSPEIEALSNSCVQHAEKILDLIDLLKRRRQLARFSHTDFHCCSSATIIILLGSILNPSLSSYSRVRTAMDALHFMACGSDFARSTLKHVDNFQALVNKALASMSQQGGFSIGDVDVQYTQASTEFPPLDQPHTGNDMHGLDHTHQPHCTTLQERDLDHSGYGGALFDDIGALLVDCSFHDQHLLGFNGLCSGATPD</sequence>
<dbReference type="SUPFAM" id="SSF57701">
    <property type="entry name" value="Zn2/Cys6 DNA-binding domain"/>
    <property type="match status" value="1"/>
</dbReference>
<dbReference type="GO" id="GO:0006351">
    <property type="term" value="P:DNA-templated transcription"/>
    <property type="evidence" value="ECO:0007669"/>
    <property type="project" value="InterPro"/>
</dbReference>
<dbReference type="AlphaFoldDB" id="A0AAD4CK63"/>
<dbReference type="InterPro" id="IPR051127">
    <property type="entry name" value="Fungal_SecMet_Regulators"/>
</dbReference>
<organism evidence="7 8">
    <name type="scientific">Aspergillus nanangensis</name>
    <dbReference type="NCBI Taxonomy" id="2582783"/>
    <lineage>
        <taxon>Eukaryota</taxon>
        <taxon>Fungi</taxon>
        <taxon>Dikarya</taxon>
        <taxon>Ascomycota</taxon>
        <taxon>Pezizomycotina</taxon>
        <taxon>Eurotiomycetes</taxon>
        <taxon>Eurotiomycetidae</taxon>
        <taxon>Eurotiales</taxon>
        <taxon>Aspergillaceae</taxon>
        <taxon>Aspergillus</taxon>
        <taxon>Aspergillus subgen. Circumdati</taxon>
    </lineage>
</organism>
<dbReference type="GO" id="GO:0003677">
    <property type="term" value="F:DNA binding"/>
    <property type="evidence" value="ECO:0007669"/>
    <property type="project" value="UniProtKB-KW"/>
</dbReference>
<comment type="caution">
    <text evidence="7">The sequence shown here is derived from an EMBL/GenBank/DDBJ whole genome shotgun (WGS) entry which is preliminary data.</text>
</comment>
<dbReference type="PROSITE" id="PS50048">
    <property type="entry name" value="ZN2_CY6_FUNGAL_2"/>
    <property type="match status" value="1"/>
</dbReference>
<dbReference type="Pfam" id="PF00172">
    <property type="entry name" value="Zn_clus"/>
    <property type="match status" value="1"/>
</dbReference>
<dbReference type="GO" id="GO:0000981">
    <property type="term" value="F:DNA-binding transcription factor activity, RNA polymerase II-specific"/>
    <property type="evidence" value="ECO:0007669"/>
    <property type="project" value="InterPro"/>
</dbReference>
<keyword evidence="3" id="KW-0238">DNA-binding</keyword>
<dbReference type="SMART" id="SM00906">
    <property type="entry name" value="Fungal_trans"/>
    <property type="match status" value="1"/>
</dbReference>
<dbReference type="PANTHER" id="PTHR47424:SF6">
    <property type="entry name" value="PROLINE UTILIZATION TRANS-ACTIVATOR"/>
    <property type="match status" value="1"/>
</dbReference>
<dbReference type="InterPro" id="IPR007219">
    <property type="entry name" value="XnlR_reg_dom"/>
</dbReference>
<dbReference type="GO" id="GO:0009893">
    <property type="term" value="P:positive regulation of metabolic process"/>
    <property type="evidence" value="ECO:0007669"/>
    <property type="project" value="UniProtKB-ARBA"/>
</dbReference>
<keyword evidence="4" id="KW-0804">Transcription</keyword>
<proteinExistence type="predicted"/>
<evidence type="ECO:0000313" key="8">
    <source>
        <dbReference type="Proteomes" id="UP001194746"/>
    </source>
</evidence>
<evidence type="ECO:0000256" key="4">
    <source>
        <dbReference type="ARBA" id="ARBA00023163"/>
    </source>
</evidence>
<dbReference type="GO" id="GO:0008270">
    <property type="term" value="F:zinc ion binding"/>
    <property type="evidence" value="ECO:0007669"/>
    <property type="project" value="InterPro"/>
</dbReference>
<dbReference type="Gene3D" id="4.10.240.10">
    <property type="entry name" value="Zn(2)-C6 fungal-type DNA-binding domain"/>
    <property type="match status" value="1"/>
</dbReference>
<protein>
    <recommendedName>
        <fullName evidence="6">Zn(2)-C6 fungal-type domain-containing protein</fullName>
    </recommendedName>
</protein>
<evidence type="ECO:0000256" key="5">
    <source>
        <dbReference type="ARBA" id="ARBA00023242"/>
    </source>
</evidence>
<dbReference type="PROSITE" id="PS00463">
    <property type="entry name" value="ZN2_CY6_FUNGAL_1"/>
    <property type="match status" value="1"/>
</dbReference>
<evidence type="ECO:0000313" key="7">
    <source>
        <dbReference type="EMBL" id="KAF9888054.1"/>
    </source>
</evidence>
<keyword evidence="5" id="KW-0539">Nucleus</keyword>
<evidence type="ECO:0000259" key="6">
    <source>
        <dbReference type="PROSITE" id="PS50048"/>
    </source>
</evidence>
<dbReference type="InterPro" id="IPR036864">
    <property type="entry name" value="Zn2-C6_fun-type_DNA-bd_sf"/>
</dbReference>
<reference evidence="7" key="1">
    <citation type="journal article" date="2019" name="Beilstein J. Org. Chem.">
        <title>Nanangenines: drimane sesquiterpenoids as the dominant metabolite cohort of a novel Australian fungus, Aspergillus nanangensis.</title>
        <authorList>
            <person name="Lacey H.J."/>
            <person name="Gilchrist C.L.M."/>
            <person name="Crombie A."/>
            <person name="Kalaitzis J.A."/>
            <person name="Vuong D."/>
            <person name="Rutledge P.J."/>
            <person name="Turner P."/>
            <person name="Pitt J.I."/>
            <person name="Lacey E."/>
            <person name="Chooi Y.H."/>
            <person name="Piggott A.M."/>
        </authorList>
    </citation>
    <scope>NUCLEOTIDE SEQUENCE</scope>
    <source>
        <strain evidence="7">MST-FP2251</strain>
    </source>
</reference>
<dbReference type="EMBL" id="VCAU01000052">
    <property type="protein sequence ID" value="KAF9888054.1"/>
    <property type="molecule type" value="Genomic_DNA"/>
</dbReference>
<evidence type="ECO:0000256" key="2">
    <source>
        <dbReference type="ARBA" id="ARBA00023015"/>
    </source>
</evidence>
<dbReference type="CDD" id="cd12148">
    <property type="entry name" value="fungal_TF_MHR"/>
    <property type="match status" value="1"/>
</dbReference>
<keyword evidence="2" id="KW-0805">Transcription regulation</keyword>
<dbReference type="PANTHER" id="PTHR47424">
    <property type="entry name" value="REGULATORY PROTEIN GAL4"/>
    <property type="match status" value="1"/>
</dbReference>
<reference evidence="7" key="2">
    <citation type="submission" date="2020-02" db="EMBL/GenBank/DDBJ databases">
        <authorList>
            <person name="Gilchrist C.L.M."/>
            <person name="Chooi Y.-H."/>
        </authorList>
    </citation>
    <scope>NUCLEOTIDE SEQUENCE</scope>
    <source>
        <strain evidence="7">MST-FP2251</strain>
    </source>
</reference>
<dbReference type="Pfam" id="PF04082">
    <property type="entry name" value="Fungal_trans"/>
    <property type="match status" value="1"/>
</dbReference>
<name>A0AAD4CK63_ASPNN</name>
<evidence type="ECO:0000256" key="3">
    <source>
        <dbReference type="ARBA" id="ARBA00023125"/>
    </source>
</evidence>